<dbReference type="Proteomes" id="UP001500729">
    <property type="component" value="Unassembled WGS sequence"/>
</dbReference>
<dbReference type="SUPFAM" id="SSF47336">
    <property type="entry name" value="ACP-like"/>
    <property type="match status" value="1"/>
</dbReference>
<dbReference type="InterPro" id="IPR036736">
    <property type="entry name" value="ACP-like_sf"/>
</dbReference>
<evidence type="ECO:0000259" key="1">
    <source>
        <dbReference type="PROSITE" id="PS50075"/>
    </source>
</evidence>
<keyword evidence="3" id="KW-1185">Reference proteome</keyword>
<sequence length="82" mass="9123">MTRDEVFAVVRENILAVRAEVDPADIREDRSMHELGCDSLDRMDVVVGSLDQVGLELRPDRFAGVRDIGGLVDVLLENLNES</sequence>
<evidence type="ECO:0000313" key="2">
    <source>
        <dbReference type="EMBL" id="GAA0524290.1"/>
    </source>
</evidence>
<gene>
    <name evidence="2" type="ORF">GCM10009533_24490</name>
</gene>
<comment type="caution">
    <text evidence="2">The sequence shown here is derived from an EMBL/GenBank/DDBJ whole genome shotgun (WGS) entry which is preliminary data.</text>
</comment>
<organism evidence="2 3">
    <name type="scientific">Saccharopolyspora erythraea</name>
    <name type="common">Streptomyces erythraeus</name>
    <dbReference type="NCBI Taxonomy" id="1836"/>
    <lineage>
        <taxon>Bacteria</taxon>
        <taxon>Bacillati</taxon>
        <taxon>Actinomycetota</taxon>
        <taxon>Actinomycetes</taxon>
        <taxon>Pseudonocardiales</taxon>
        <taxon>Pseudonocardiaceae</taxon>
        <taxon>Saccharopolyspora</taxon>
    </lineage>
</organism>
<reference evidence="3" key="1">
    <citation type="journal article" date="2019" name="Int. J. Syst. Evol. Microbiol.">
        <title>The Global Catalogue of Microorganisms (GCM) 10K type strain sequencing project: providing services to taxonomists for standard genome sequencing and annotation.</title>
        <authorList>
            <consortium name="The Broad Institute Genomics Platform"/>
            <consortium name="The Broad Institute Genome Sequencing Center for Infectious Disease"/>
            <person name="Wu L."/>
            <person name="Ma J."/>
        </authorList>
    </citation>
    <scope>NUCLEOTIDE SEQUENCE [LARGE SCALE GENOMIC DNA]</scope>
    <source>
        <strain evidence="3">JCM 10303</strain>
    </source>
</reference>
<dbReference type="Gene3D" id="1.10.1200.10">
    <property type="entry name" value="ACP-like"/>
    <property type="match status" value="1"/>
</dbReference>
<protein>
    <recommendedName>
        <fullName evidence="1">Carrier domain-containing protein</fullName>
    </recommendedName>
</protein>
<evidence type="ECO:0000313" key="3">
    <source>
        <dbReference type="Proteomes" id="UP001500729"/>
    </source>
</evidence>
<dbReference type="EMBL" id="BAAAGS010000013">
    <property type="protein sequence ID" value="GAA0524290.1"/>
    <property type="molecule type" value="Genomic_DNA"/>
</dbReference>
<dbReference type="InterPro" id="IPR009081">
    <property type="entry name" value="PP-bd_ACP"/>
</dbReference>
<dbReference type="PROSITE" id="PS50075">
    <property type="entry name" value="CARRIER"/>
    <property type="match status" value="1"/>
</dbReference>
<name>A0ABP3MSV1_SACER</name>
<dbReference type="RefSeq" id="WP_009943564.1">
    <property type="nucleotide sequence ID" value="NZ_BAAAGS010000013.1"/>
</dbReference>
<proteinExistence type="predicted"/>
<dbReference type="Pfam" id="PF00550">
    <property type="entry name" value="PP-binding"/>
    <property type="match status" value="1"/>
</dbReference>
<feature type="domain" description="Carrier" evidence="1">
    <location>
        <begin position="1"/>
        <end position="79"/>
    </location>
</feature>
<accession>A0ABP3MSV1</accession>